<reference evidence="1" key="2">
    <citation type="journal article" date="2015" name="Data Brief">
        <title>Shoot transcriptome of the giant reed, Arundo donax.</title>
        <authorList>
            <person name="Barrero R.A."/>
            <person name="Guerrero F.D."/>
            <person name="Moolhuijzen P."/>
            <person name="Goolsby J.A."/>
            <person name="Tidwell J."/>
            <person name="Bellgard S.E."/>
            <person name="Bellgard M.I."/>
        </authorList>
    </citation>
    <scope>NUCLEOTIDE SEQUENCE</scope>
    <source>
        <tissue evidence="1">Shoot tissue taken approximately 20 cm above the soil surface</tissue>
    </source>
</reference>
<proteinExistence type="predicted"/>
<reference evidence="1" key="1">
    <citation type="submission" date="2014-09" db="EMBL/GenBank/DDBJ databases">
        <authorList>
            <person name="Magalhaes I.L.F."/>
            <person name="Oliveira U."/>
            <person name="Santos F.R."/>
            <person name="Vidigal T.H.D.A."/>
            <person name="Brescovit A.D."/>
            <person name="Santos A.J."/>
        </authorList>
    </citation>
    <scope>NUCLEOTIDE SEQUENCE</scope>
    <source>
        <tissue evidence="1">Shoot tissue taken approximately 20 cm above the soil surface</tissue>
    </source>
</reference>
<organism evidence="1">
    <name type="scientific">Arundo donax</name>
    <name type="common">Giant reed</name>
    <name type="synonym">Donax arundinaceus</name>
    <dbReference type="NCBI Taxonomy" id="35708"/>
    <lineage>
        <taxon>Eukaryota</taxon>
        <taxon>Viridiplantae</taxon>
        <taxon>Streptophyta</taxon>
        <taxon>Embryophyta</taxon>
        <taxon>Tracheophyta</taxon>
        <taxon>Spermatophyta</taxon>
        <taxon>Magnoliopsida</taxon>
        <taxon>Liliopsida</taxon>
        <taxon>Poales</taxon>
        <taxon>Poaceae</taxon>
        <taxon>PACMAD clade</taxon>
        <taxon>Arundinoideae</taxon>
        <taxon>Arundineae</taxon>
        <taxon>Arundo</taxon>
    </lineage>
</organism>
<dbReference type="AlphaFoldDB" id="A0A0A9B0D1"/>
<dbReference type="EMBL" id="GBRH01243305">
    <property type="protein sequence ID" value="JAD54590.1"/>
    <property type="molecule type" value="Transcribed_RNA"/>
</dbReference>
<evidence type="ECO:0000313" key="1">
    <source>
        <dbReference type="EMBL" id="JAD54590.1"/>
    </source>
</evidence>
<accession>A0A0A9B0D1</accession>
<name>A0A0A9B0D1_ARUDO</name>
<sequence>MADVILVGSATLELLA</sequence>
<protein>
    <submittedName>
        <fullName evidence="1">Uncharacterized protein</fullName>
    </submittedName>
</protein>